<feature type="transmembrane region" description="Helical" evidence="1">
    <location>
        <begin position="48"/>
        <end position="69"/>
    </location>
</feature>
<feature type="transmembrane region" description="Helical" evidence="1">
    <location>
        <begin position="75"/>
        <end position="98"/>
    </location>
</feature>
<keyword evidence="1" id="KW-1133">Transmembrane helix</keyword>
<keyword evidence="1" id="KW-0812">Transmembrane</keyword>
<protein>
    <submittedName>
        <fullName evidence="3">Ubiquitin-ribosomal 60S subunit protein L40B fusion protein</fullName>
    </submittedName>
</protein>
<evidence type="ECO:0000313" key="3">
    <source>
        <dbReference type="EMBL" id="KAI6657927.1"/>
    </source>
</evidence>
<dbReference type="InterPro" id="IPR000626">
    <property type="entry name" value="Ubiquitin-like_dom"/>
</dbReference>
<dbReference type="PANTHER" id="PTHR36649">
    <property type="entry name" value="UBIQUITIN-LIKE DOMAIN-CONTAINING PROTEIN"/>
    <property type="match status" value="1"/>
</dbReference>
<feature type="domain" description="Ubiquitin-like" evidence="2">
    <location>
        <begin position="109"/>
        <end position="185"/>
    </location>
</feature>
<dbReference type="Gene3D" id="3.10.20.90">
    <property type="entry name" value="Phosphatidylinositol 3-kinase Catalytic Subunit, Chain A, domain 1"/>
    <property type="match status" value="1"/>
</dbReference>
<evidence type="ECO:0000259" key="2">
    <source>
        <dbReference type="PROSITE" id="PS50053"/>
    </source>
</evidence>
<organism evidence="3 4">
    <name type="scientific">Oopsacas minuta</name>
    <dbReference type="NCBI Taxonomy" id="111878"/>
    <lineage>
        <taxon>Eukaryota</taxon>
        <taxon>Metazoa</taxon>
        <taxon>Porifera</taxon>
        <taxon>Hexactinellida</taxon>
        <taxon>Hexasterophora</taxon>
        <taxon>Lyssacinosida</taxon>
        <taxon>Leucopsacidae</taxon>
        <taxon>Oopsacas</taxon>
    </lineage>
</organism>
<sequence length="256" mass="28040">MNTYKGNHGQEKASGYDFKGVVDVPKLVEQSYYEQQVDEPESGYFKTFFKVAAGVVIGGVGTAVVIIAVSVSVPLLIGATVVGVGAAAGGAVGGIVGAKIYDKSKCHSVQILISTFDGRDISLVMQSNNDTIQQLKVRIQQKLGIKPESQCLSYQGIPLEDTNTLESYNITNNSTITLSIRIQGGSSRDLYFIDHTYMDPSWDYDFTNISDGDTKFMRGGYPYYRPCGWKRIAIKVLGKYSDEKWLDTLVTKVNGQ</sequence>
<dbReference type="InterPro" id="IPR029071">
    <property type="entry name" value="Ubiquitin-like_domsf"/>
</dbReference>
<dbReference type="Pfam" id="PF00240">
    <property type="entry name" value="ubiquitin"/>
    <property type="match status" value="1"/>
</dbReference>
<dbReference type="PRINTS" id="PR00348">
    <property type="entry name" value="UBIQUITIN"/>
</dbReference>
<name>A0AAV7K9X1_9METZ</name>
<dbReference type="AlphaFoldDB" id="A0AAV7K9X1"/>
<keyword evidence="4" id="KW-1185">Reference proteome</keyword>
<evidence type="ECO:0000313" key="4">
    <source>
        <dbReference type="Proteomes" id="UP001165289"/>
    </source>
</evidence>
<evidence type="ECO:0000256" key="1">
    <source>
        <dbReference type="SAM" id="Phobius"/>
    </source>
</evidence>
<dbReference type="SMART" id="SM00213">
    <property type="entry name" value="UBQ"/>
    <property type="match status" value="1"/>
</dbReference>
<proteinExistence type="predicted"/>
<accession>A0AAV7K9X1</accession>
<dbReference type="PROSITE" id="PS50053">
    <property type="entry name" value="UBIQUITIN_2"/>
    <property type="match status" value="1"/>
</dbReference>
<keyword evidence="1" id="KW-0472">Membrane</keyword>
<dbReference type="InterPro" id="IPR019956">
    <property type="entry name" value="Ubiquitin_dom"/>
</dbReference>
<gene>
    <name evidence="3" type="ORF">LOD99_15645</name>
</gene>
<reference evidence="3 4" key="1">
    <citation type="journal article" date="2023" name="BMC Biol.">
        <title>The compact genome of the sponge Oopsacas minuta (Hexactinellida) is lacking key metazoan core genes.</title>
        <authorList>
            <person name="Santini S."/>
            <person name="Schenkelaars Q."/>
            <person name="Jourda C."/>
            <person name="Duchesne M."/>
            <person name="Belahbib H."/>
            <person name="Rocher C."/>
            <person name="Selva M."/>
            <person name="Riesgo A."/>
            <person name="Vervoort M."/>
            <person name="Leys S.P."/>
            <person name="Kodjabachian L."/>
            <person name="Le Bivic A."/>
            <person name="Borchiellini C."/>
            <person name="Claverie J.M."/>
            <person name="Renard E."/>
        </authorList>
    </citation>
    <scope>NUCLEOTIDE SEQUENCE [LARGE SCALE GENOMIC DNA]</scope>
    <source>
        <strain evidence="3">SPO-2</strain>
    </source>
</reference>
<dbReference type="Proteomes" id="UP001165289">
    <property type="component" value="Unassembled WGS sequence"/>
</dbReference>
<dbReference type="PANTHER" id="PTHR36649:SF28">
    <property type="entry name" value="UBIQUITIN-LIKE DOMAIN-CONTAINING PROTEIN"/>
    <property type="match status" value="1"/>
</dbReference>
<dbReference type="SUPFAM" id="SSF54236">
    <property type="entry name" value="Ubiquitin-like"/>
    <property type="match status" value="1"/>
</dbReference>
<dbReference type="EMBL" id="JAKMXF010000110">
    <property type="protein sequence ID" value="KAI6657927.1"/>
    <property type="molecule type" value="Genomic_DNA"/>
</dbReference>
<comment type="caution">
    <text evidence="3">The sequence shown here is derived from an EMBL/GenBank/DDBJ whole genome shotgun (WGS) entry which is preliminary data.</text>
</comment>